<gene>
    <name evidence="3" type="ORF">GCM10023205_35040</name>
</gene>
<evidence type="ECO:0000313" key="3">
    <source>
        <dbReference type="EMBL" id="GAA4967189.1"/>
    </source>
</evidence>
<name>A0ABP9HCA7_9ACTN</name>
<proteinExistence type="predicted"/>
<keyword evidence="2" id="KW-0812">Transmembrane</keyword>
<accession>A0ABP9HCA7</accession>
<keyword evidence="4" id="KW-1185">Reference proteome</keyword>
<feature type="compositionally biased region" description="Low complexity" evidence="1">
    <location>
        <begin position="110"/>
        <end position="138"/>
    </location>
</feature>
<evidence type="ECO:0000313" key="4">
    <source>
        <dbReference type="Proteomes" id="UP001500466"/>
    </source>
</evidence>
<keyword evidence="2" id="KW-1133">Transmembrane helix</keyword>
<sequence>MLTAFRHSVYLFDYCKTSVVSRRGIRPSICRMPFFDDDEPVFKKQKWGEPRYAYNPRNPVGMFLIVVSLVVAVVVLVSMRHKSPTESKPYAPYPSTDYSALLRSLEAQRTASSSPTATVSATGTPRSAAASATTTLSP</sequence>
<evidence type="ECO:0008006" key="5">
    <source>
        <dbReference type="Google" id="ProtNLM"/>
    </source>
</evidence>
<feature type="region of interest" description="Disordered" evidence="1">
    <location>
        <begin position="107"/>
        <end position="138"/>
    </location>
</feature>
<reference evidence="4" key="1">
    <citation type="journal article" date="2019" name="Int. J. Syst. Evol. Microbiol.">
        <title>The Global Catalogue of Microorganisms (GCM) 10K type strain sequencing project: providing services to taxonomists for standard genome sequencing and annotation.</title>
        <authorList>
            <consortium name="The Broad Institute Genomics Platform"/>
            <consortium name="The Broad Institute Genome Sequencing Center for Infectious Disease"/>
            <person name="Wu L."/>
            <person name="Ma J."/>
        </authorList>
    </citation>
    <scope>NUCLEOTIDE SEQUENCE [LARGE SCALE GENOMIC DNA]</scope>
    <source>
        <strain evidence="4">JCM 17986</strain>
    </source>
</reference>
<keyword evidence="2" id="KW-0472">Membrane</keyword>
<evidence type="ECO:0000256" key="2">
    <source>
        <dbReference type="SAM" id="Phobius"/>
    </source>
</evidence>
<protein>
    <recommendedName>
        <fullName evidence="5">Transmembrane protein</fullName>
    </recommendedName>
</protein>
<evidence type="ECO:0000256" key="1">
    <source>
        <dbReference type="SAM" id="MobiDB-lite"/>
    </source>
</evidence>
<dbReference type="Proteomes" id="UP001500466">
    <property type="component" value="Unassembled WGS sequence"/>
</dbReference>
<organism evidence="3 4">
    <name type="scientific">Yinghuangia aomiensis</name>
    <dbReference type="NCBI Taxonomy" id="676205"/>
    <lineage>
        <taxon>Bacteria</taxon>
        <taxon>Bacillati</taxon>
        <taxon>Actinomycetota</taxon>
        <taxon>Actinomycetes</taxon>
        <taxon>Kitasatosporales</taxon>
        <taxon>Streptomycetaceae</taxon>
        <taxon>Yinghuangia</taxon>
    </lineage>
</organism>
<dbReference type="EMBL" id="BAABHS010000011">
    <property type="protein sequence ID" value="GAA4967189.1"/>
    <property type="molecule type" value="Genomic_DNA"/>
</dbReference>
<feature type="transmembrane region" description="Helical" evidence="2">
    <location>
        <begin position="60"/>
        <end position="79"/>
    </location>
</feature>
<comment type="caution">
    <text evidence="3">The sequence shown here is derived from an EMBL/GenBank/DDBJ whole genome shotgun (WGS) entry which is preliminary data.</text>
</comment>